<dbReference type="AlphaFoldDB" id="A0A4S3JMB0"/>
<gene>
    <name evidence="2" type="ORF">EYZ11_003794</name>
</gene>
<organism evidence="2 3">
    <name type="scientific">Aspergillus tanneri</name>
    <dbReference type="NCBI Taxonomy" id="1220188"/>
    <lineage>
        <taxon>Eukaryota</taxon>
        <taxon>Fungi</taxon>
        <taxon>Dikarya</taxon>
        <taxon>Ascomycota</taxon>
        <taxon>Pezizomycotina</taxon>
        <taxon>Eurotiomycetes</taxon>
        <taxon>Eurotiomycetidae</taxon>
        <taxon>Eurotiales</taxon>
        <taxon>Aspergillaceae</taxon>
        <taxon>Aspergillus</taxon>
        <taxon>Aspergillus subgen. Circumdati</taxon>
    </lineage>
</organism>
<feature type="transmembrane region" description="Helical" evidence="1">
    <location>
        <begin position="77"/>
        <end position="95"/>
    </location>
</feature>
<dbReference type="Proteomes" id="UP000308092">
    <property type="component" value="Unassembled WGS sequence"/>
</dbReference>
<proteinExistence type="predicted"/>
<comment type="caution">
    <text evidence="2">The sequence shown here is derived from an EMBL/GenBank/DDBJ whole genome shotgun (WGS) entry which is preliminary data.</text>
</comment>
<feature type="transmembrane region" description="Helical" evidence="1">
    <location>
        <begin position="121"/>
        <end position="145"/>
    </location>
</feature>
<dbReference type="EMBL" id="SOSA01000101">
    <property type="protein sequence ID" value="THC96736.1"/>
    <property type="molecule type" value="Genomic_DNA"/>
</dbReference>
<feature type="transmembrane region" description="Helical" evidence="1">
    <location>
        <begin position="211"/>
        <end position="232"/>
    </location>
</feature>
<protein>
    <submittedName>
        <fullName evidence="2">Uncharacterized protein</fullName>
    </submittedName>
</protein>
<evidence type="ECO:0000256" key="1">
    <source>
        <dbReference type="SAM" id="Phobius"/>
    </source>
</evidence>
<keyword evidence="3" id="KW-1185">Reference proteome</keyword>
<accession>A0A4S3JMB0</accession>
<keyword evidence="1" id="KW-0812">Transmembrane</keyword>
<sequence>MNPQTARPRLSLRLAIPLSLTWEFSQTTGKQRLQTAPLWLYQGLHAAPAFIWCISIPLQHLDSLRKEHMNLHRVNGYIALSVSLIQSLSGMVFLLRDLTYTHENVFHIHALTVRGVWIPPFIWPTFTGGLWIYAPVFLFTLFRTVQMARARKIEQHRKWAVLHSICGYTIAINRVNLSAIVVIGNILSLLPDYVQRQWLKLPTNLPGIVEVEISAFAAAAAYAYVFAGIWAVSEMKRSKTKPGKQD</sequence>
<keyword evidence="1" id="KW-0472">Membrane</keyword>
<feature type="transmembrane region" description="Helical" evidence="1">
    <location>
        <begin position="165"/>
        <end position="191"/>
    </location>
</feature>
<name>A0A4S3JMB0_9EURO</name>
<evidence type="ECO:0000313" key="3">
    <source>
        <dbReference type="Proteomes" id="UP000308092"/>
    </source>
</evidence>
<evidence type="ECO:0000313" key="2">
    <source>
        <dbReference type="EMBL" id="THC96736.1"/>
    </source>
</evidence>
<reference evidence="2 3" key="1">
    <citation type="submission" date="2019-03" db="EMBL/GenBank/DDBJ databases">
        <title>The genome sequence of a newly discovered highly antifungal drug resistant Aspergillus species, Aspergillus tanneri NIH 1004.</title>
        <authorList>
            <person name="Mounaud S."/>
            <person name="Singh I."/>
            <person name="Joardar V."/>
            <person name="Pakala S."/>
            <person name="Pakala S."/>
            <person name="Venepally P."/>
            <person name="Hoover J."/>
            <person name="Nierman W."/>
            <person name="Chung J."/>
            <person name="Losada L."/>
        </authorList>
    </citation>
    <scope>NUCLEOTIDE SEQUENCE [LARGE SCALE GENOMIC DNA]</scope>
    <source>
        <strain evidence="2 3">NIH1004</strain>
    </source>
</reference>
<dbReference type="VEuPathDB" id="FungiDB:EYZ11_003794"/>
<keyword evidence="1" id="KW-1133">Transmembrane helix</keyword>